<accession>A0A840ZMW1</accession>
<dbReference type="Proteomes" id="UP000583454">
    <property type="component" value="Unassembled WGS sequence"/>
</dbReference>
<dbReference type="Gene3D" id="2.40.50.90">
    <property type="match status" value="1"/>
</dbReference>
<dbReference type="RefSeq" id="WP_183572672.1">
    <property type="nucleotide sequence ID" value="NZ_JACHOP010000024.1"/>
</dbReference>
<comment type="caution">
    <text evidence="3">The sequence shown here is derived from an EMBL/GenBank/DDBJ whole genome shotgun (WGS) entry which is preliminary data.</text>
</comment>
<dbReference type="Pfam" id="PF00565">
    <property type="entry name" value="SNase"/>
    <property type="match status" value="1"/>
</dbReference>
<feature type="domain" description="TNase-like" evidence="2">
    <location>
        <begin position="32"/>
        <end position="156"/>
    </location>
</feature>
<organism evidence="3 4">
    <name type="scientific">Methylorubrum rhodinum</name>
    <dbReference type="NCBI Taxonomy" id="29428"/>
    <lineage>
        <taxon>Bacteria</taxon>
        <taxon>Pseudomonadati</taxon>
        <taxon>Pseudomonadota</taxon>
        <taxon>Alphaproteobacteria</taxon>
        <taxon>Hyphomicrobiales</taxon>
        <taxon>Methylobacteriaceae</taxon>
        <taxon>Methylorubrum</taxon>
    </lineage>
</organism>
<dbReference type="AlphaFoldDB" id="A0A840ZMW1"/>
<sequence length="179" mass="18765">MIVATRARTVLAVLSISAALCGPAGADEADAGDAVTGRAAVIEGDTLRLRGQVVGLYGIVAPAPGAACESARGASIRCGAAAARALAERIGEGSLACEPRGRDRFDRLLAVCRKEGEDLGAWMVESGHAVADRFHVRDYVAHEARAWSRRRGLWAGVFADPTERGRVPYSAKRVSALDP</sequence>
<evidence type="ECO:0000313" key="3">
    <source>
        <dbReference type="EMBL" id="MBB5759532.1"/>
    </source>
</evidence>
<keyword evidence="3" id="KW-0255">Endonuclease</keyword>
<dbReference type="InterPro" id="IPR035437">
    <property type="entry name" value="SNase_OB-fold_sf"/>
</dbReference>
<feature type="chain" id="PRO_5033046702" evidence="1">
    <location>
        <begin position="27"/>
        <end position="179"/>
    </location>
</feature>
<gene>
    <name evidence="3" type="ORF">HNR00_004266</name>
</gene>
<name>A0A840ZMW1_9HYPH</name>
<keyword evidence="3" id="KW-0540">Nuclease</keyword>
<keyword evidence="1" id="KW-0732">Signal</keyword>
<protein>
    <submittedName>
        <fullName evidence="3">Endonuclease YncB(Thermonuclease family)</fullName>
    </submittedName>
</protein>
<dbReference type="SUPFAM" id="SSF50199">
    <property type="entry name" value="Staphylococcal nuclease"/>
    <property type="match status" value="1"/>
</dbReference>
<proteinExistence type="predicted"/>
<dbReference type="EMBL" id="JACHOP010000024">
    <property type="protein sequence ID" value="MBB5759532.1"/>
    <property type="molecule type" value="Genomic_DNA"/>
</dbReference>
<feature type="signal peptide" evidence="1">
    <location>
        <begin position="1"/>
        <end position="26"/>
    </location>
</feature>
<dbReference type="GO" id="GO:0004519">
    <property type="term" value="F:endonuclease activity"/>
    <property type="evidence" value="ECO:0007669"/>
    <property type="project" value="UniProtKB-KW"/>
</dbReference>
<keyword evidence="4" id="KW-1185">Reference proteome</keyword>
<evidence type="ECO:0000259" key="2">
    <source>
        <dbReference type="SMART" id="SM00318"/>
    </source>
</evidence>
<evidence type="ECO:0000256" key="1">
    <source>
        <dbReference type="SAM" id="SignalP"/>
    </source>
</evidence>
<dbReference type="InterPro" id="IPR016071">
    <property type="entry name" value="Staphylococal_nuclease_OB-fold"/>
</dbReference>
<dbReference type="SMART" id="SM00318">
    <property type="entry name" value="SNc"/>
    <property type="match status" value="1"/>
</dbReference>
<reference evidence="3 4" key="1">
    <citation type="submission" date="2020-08" db="EMBL/GenBank/DDBJ databases">
        <title>Genomic Encyclopedia of Type Strains, Phase IV (KMG-IV): sequencing the most valuable type-strain genomes for metagenomic binning, comparative biology and taxonomic classification.</title>
        <authorList>
            <person name="Goeker M."/>
        </authorList>
    </citation>
    <scope>NUCLEOTIDE SEQUENCE [LARGE SCALE GENOMIC DNA]</scope>
    <source>
        <strain evidence="3 4">DSM 2163</strain>
    </source>
</reference>
<keyword evidence="3" id="KW-0378">Hydrolase</keyword>
<evidence type="ECO:0000313" key="4">
    <source>
        <dbReference type="Proteomes" id="UP000583454"/>
    </source>
</evidence>